<accession>A0ACB8SQE4</accession>
<protein>
    <submittedName>
        <fullName evidence="1">Uncharacterized protein</fullName>
    </submittedName>
</protein>
<gene>
    <name evidence="1" type="ORF">BV25DRAFT_1919676</name>
</gene>
<comment type="caution">
    <text evidence="1">The sequence shown here is derived from an EMBL/GenBank/DDBJ whole genome shotgun (WGS) entry which is preliminary data.</text>
</comment>
<proteinExistence type="predicted"/>
<keyword evidence="2" id="KW-1185">Reference proteome</keyword>
<reference evidence="1" key="2">
    <citation type="journal article" date="2022" name="New Phytol.">
        <title>Evolutionary transition to the ectomycorrhizal habit in the genomes of a hyperdiverse lineage of mushroom-forming fungi.</title>
        <authorList>
            <person name="Looney B."/>
            <person name="Miyauchi S."/>
            <person name="Morin E."/>
            <person name="Drula E."/>
            <person name="Courty P.E."/>
            <person name="Kohler A."/>
            <person name="Kuo A."/>
            <person name="LaButti K."/>
            <person name="Pangilinan J."/>
            <person name="Lipzen A."/>
            <person name="Riley R."/>
            <person name="Andreopoulos W."/>
            <person name="He G."/>
            <person name="Johnson J."/>
            <person name="Nolan M."/>
            <person name="Tritt A."/>
            <person name="Barry K.W."/>
            <person name="Grigoriev I.V."/>
            <person name="Nagy L.G."/>
            <person name="Hibbett D."/>
            <person name="Henrissat B."/>
            <person name="Matheny P.B."/>
            <person name="Labbe J."/>
            <person name="Martin F.M."/>
        </authorList>
    </citation>
    <scope>NUCLEOTIDE SEQUENCE</scope>
    <source>
        <strain evidence="1">HHB10654</strain>
    </source>
</reference>
<name>A0ACB8SQE4_9AGAM</name>
<dbReference type="Proteomes" id="UP000814140">
    <property type="component" value="Unassembled WGS sequence"/>
</dbReference>
<evidence type="ECO:0000313" key="1">
    <source>
        <dbReference type="EMBL" id="KAI0057966.1"/>
    </source>
</evidence>
<evidence type="ECO:0000313" key="2">
    <source>
        <dbReference type="Proteomes" id="UP000814140"/>
    </source>
</evidence>
<reference evidence="1" key="1">
    <citation type="submission" date="2021-03" db="EMBL/GenBank/DDBJ databases">
        <authorList>
            <consortium name="DOE Joint Genome Institute"/>
            <person name="Ahrendt S."/>
            <person name="Looney B.P."/>
            <person name="Miyauchi S."/>
            <person name="Morin E."/>
            <person name="Drula E."/>
            <person name="Courty P.E."/>
            <person name="Chicoki N."/>
            <person name="Fauchery L."/>
            <person name="Kohler A."/>
            <person name="Kuo A."/>
            <person name="Labutti K."/>
            <person name="Pangilinan J."/>
            <person name="Lipzen A."/>
            <person name="Riley R."/>
            <person name="Andreopoulos W."/>
            <person name="He G."/>
            <person name="Johnson J."/>
            <person name="Barry K.W."/>
            <person name="Grigoriev I.V."/>
            <person name="Nagy L."/>
            <person name="Hibbett D."/>
            <person name="Henrissat B."/>
            <person name="Matheny P.B."/>
            <person name="Labbe J."/>
            <person name="Martin F."/>
        </authorList>
    </citation>
    <scope>NUCLEOTIDE SEQUENCE</scope>
    <source>
        <strain evidence="1">HHB10654</strain>
    </source>
</reference>
<dbReference type="EMBL" id="MU277240">
    <property type="protein sequence ID" value="KAI0057966.1"/>
    <property type="molecule type" value="Genomic_DNA"/>
</dbReference>
<organism evidence="1 2">
    <name type="scientific">Artomyces pyxidatus</name>
    <dbReference type="NCBI Taxonomy" id="48021"/>
    <lineage>
        <taxon>Eukaryota</taxon>
        <taxon>Fungi</taxon>
        <taxon>Dikarya</taxon>
        <taxon>Basidiomycota</taxon>
        <taxon>Agaricomycotina</taxon>
        <taxon>Agaricomycetes</taxon>
        <taxon>Russulales</taxon>
        <taxon>Auriscalpiaceae</taxon>
        <taxon>Artomyces</taxon>
    </lineage>
</organism>
<sequence length="87" mass="9369">MKTSAVDFSERVFDYLNVGGGTAGWVLATRLSEDPRVTVGVIEAGEYVSGMPEVNVPGMDGRALGNPQVDWSFFSTPQSGANNRRVF</sequence>